<proteinExistence type="predicted"/>
<sequence>MFVRCSVRQQRWQGEAAAAGATRSDCDSKQVRQQLRRRKAAVVFLLARDAGSKEGRDSGYGERAATTR</sequence>
<reference evidence="1 2" key="1">
    <citation type="journal article" date="2014" name="Agronomy (Basel)">
        <title>A Draft Genome Sequence for Ensete ventricosum, the Drought-Tolerant Tree Against Hunger.</title>
        <authorList>
            <person name="Harrison J."/>
            <person name="Moore K.A."/>
            <person name="Paszkiewicz K."/>
            <person name="Jones T."/>
            <person name="Grant M."/>
            <person name="Ambacheew D."/>
            <person name="Muzemil S."/>
            <person name="Studholme D.J."/>
        </authorList>
    </citation>
    <scope>NUCLEOTIDE SEQUENCE [LARGE SCALE GENOMIC DNA]</scope>
</reference>
<evidence type="ECO:0000313" key="2">
    <source>
        <dbReference type="Proteomes" id="UP000287651"/>
    </source>
</evidence>
<dbReference type="AlphaFoldDB" id="A0A426Y1J5"/>
<accession>A0A426Y1J5</accession>
<name>A0A426Y1J5_ENSVE</name>
<evidence type="ECO:0000313" key="1">
    <source>
        <dbReference type="EMBL" id="RRT45629.1"/>
    </source>
</evidence>
<protein>
    <submittedName>
        <fullName evidence="1">Uncharacterized protein</fullName>
    </submittedName>
</protein>
<dbReference type="Proteomes" id="UP000287651">
    <property type="component" value="Unassembled WGS sequence"/>
</dbReference>
<comment type="caution">
    <text evidence="1">The sequence shown here is derived from an EMBL/GenBank/DDBJ whole genome shotgun (WGS) entry which is preliminary data.</text>
</comment>
<dbReference type="EMBL" id="AMZH03015711">
    <property type="protein sequence ID" value="RRT45629.1"/>
    <property type="molecule type" value="Genomic_DNA"/>
</dbReference>
<gene>
    <name evidence="1" type="ORF">B296_00054989</name>
</gene>
<organism evidence="1 2">
    <name type="scientific">Ensete ventricosum</name>
    <name type="common">Abyssinian banana</name>
    <name type="synonym">Musa ensete</name>
    <dbReference type="NCBI Taxonomy" id="4639"/>
    <lineage>
        <taxon>Eukaryota</taxon>
        <taxon>Viridiplantae</taxon>
        <taxon>Streptophyta</taxon>
        <taxon>Embryophyta</taxon>
        <taxon>Tracheophyta</taxon>
        <taxon>Spermatophyta</taxon>
        <taxon>Magnoliopsida</taxon>
        <taxon>Liliopsida</taxon>
        <taxon>Zingiberales</taxon>
        <taxon>Musaceae</taxon>
        <taxon>Ensete</taxon>
    </lineage>
</organism>